<dbReference type="Proteomes" id="UP000299102">
    <property type="component" value="Unassembled WGS sequence"/>
</dbReference>
<sequence length="110" mass="12993">MEKTAVRVDASERLRVLRSESESWTGQTPCIDTENKWQWNRYCKQEEQNQELRLERFEIDHGTKIEIDCGTRIKIKSKIGIKISTEIKIEAGIVIKSRNAMEMKSETNWY</sequence>
<dbReference type="AlphaFoldDB" id="A0A4C1SEF1"/>
<reference evidence="1 2" key="1">
    <citation type="journal article" date="2019" name="Commun. Biol.">
        <title>The bagworm genome reveals a unique fibroin gene that provides high tensile strength.</title>
        <authorList>
            <person name="Kono N."/>
            <person name="Nakamura H."/>
            <person name="Ohtoshi R."/>
            <person name="Tomita M."/>
            <person name="Numata K."/>
            <person name="Arakawa K."/>
        </authorList>
    </citation>
    <scope>NUCLEOTIDE SEQUENCE [LARGE SCALE GENOMIC DNA]</scope>
</reference>
<comment type="caution">
    <text evidence="1">The sequence shown here is derived from an EMBL/GenBank/DDBJ whole genome shotgun (WGS) entry which is preliminary data.</text>
</comment>
<evidence type="ECO:0000313" key="2">
    <source>
        <dbReference type="Proteomes" id="UP000299102"/>
    </source>
</evidence>
<gene>
    <name evidence="1" type="ORF">EVAR_55913_1</name>
</gene>
<accession>A0A4C1SEF1</accession>
<name>A0A4C1SEF1_EUMVA</name>
<proteinExistence type="predicted"/>
<keyword evidence="2" id="KW-1185">Reference proteome</keyword>
<dbReference type="EMBL" id="BGZK01003357">
    <property type="protein sequence ID" value="GBP00414.1"/>
    <property type="molecule type" value="Genomic_DNA"/>
</dbReference>
<protein>
    <submittedName>
        <fullName evidence="1">Uncharacterized protein</fullName>
    </submittedName>
</protein>
<evidence type="ECO:0000313" key="1">
    <source>
        <dbReference type="EMBL" id="GBP00414.1"/>
    </source>
</evidence>
<organism evidence="1 2">
    <name type="scientific">Eumeta variegata</name>
    <name type="common">Bagworm moth</name>
    <name type="synonym">Eumeta japonica</name>
    <dbReference type="NCBI Taxonomy" id="151549"/>
    <lineage>
        <taxon>Eukaryota</taxon>
        <taxon>Metazoa</taxon>
        <taxon>Ecdysozoa</taxon>
        <taxon>Arthropoda</taxon>
        <taxon>Hexapoda</taxon>
        <taxon>Insecta</taxon>
        <taxon>Pterygota</taxon>
        <taxon>Neoptera</taxon>
        <taxon>Endopterygota</taxon>
        <taxon>Lepidoptera</taxon>
        <taxon>Glossata</taxon>
        <taxon>Ditrysia</taxon>
        <taxon>Tineoidea</taxon>
        <taxon>Psychidae</taxon>
        <taxon>Oiketicinae</taxon>
        <taxon>Eumeta</taxon>
    </lineage>
</organism>